<keyword evidence="2" id="KW-1185">Reference proteome</keyword>
<organism evidence="1 2">
    <name type="scientific">Bonamia ostreae</name>
    <dbReference type="NCBI Taxonomy" id="126728"/>
    <lineage>
        <taxon>Eukaryota</taxon>
        <taxon>Sar</taxon>
        <taxon>Rhizaria</taxon>
        <taxon>Endomyxa</taxon>
        <taxon>Ascetosporea</taxon>
        <taxon>Haplosporida</taxon>
        <taxon>Bonamia</taxon>
    </lineage>
</organism>
<gene>
    <name evidence="1" type="ORF">MHBO_000776</name>
</gene>
<name>A0ABV2AGS1_9EUKA</name>
<comment type="caution">
    <text evidence="1">The sequence shown here is derived from an EMBL/GenBank/DDBJ whole genome shotgun (WGS) entry which is preliminary data.</text>
</comment>
<dbReference type="Proteomes" id="UP001439008">
    <property type="component" value="Unassembled WGS sequence"/>
</dbReference>
<reference evidence="1 2" key="1">
    <citation type="journal article" date="2024" name="BMC Biol.">
        <title>Comparative genomics of Ascetosporea gives new insight into the evolutionary basis for animal parasitism in Rhizaria.</title>
        <authorList>
            <person name="Hiltunen Thoren M."/>
            <person name="Onut-Brannstrom I."/>
            <person name="Alfjorden A."/>
            <person name="Peckova H."/>
            <person name="Swords F."/>
            <person name="Hooper C."/>
            <person name="Holzer A.S."/>
            <person name="Bass D."/>
            <person name="Burki F."/>
        </authorList>
    </citation>
    <scope>NUCLEOTIDE SEQUENCE [LARGE SCALE GENOMIC DNA]</scope>
    <source>
        <strain evidence="1">20-A016</strain>
    </source>
</reference>
<sequence length="148" mass="17612">MDKNNPKFKNFAIESIFKLLLLCKNLQKQNENSINSIRTLNEIEFEANVYLIGNVFANKLLNIIKSSLWISPKMKKTILNKVCSSYRFKAETHPTCDSNRKYLKRYLGIAIDIFEENCNFLDEIWRENFALFKEKEKRLKEFLKFIES</sequence>
<dbReference type="EMBL" id="JBDODL010000147">
    <property type="protein sequence ID" value="MES1918881.1"/>
    <property type="molecule type" value="Genomic_DNA"/>
</dbReference>
<proteinExistence type="predicted"/>
<protein>
    <submittedName>
        <fullName evidence="1">Uncharacterized protein</fullName>
    </submittedName>
</protein>
<accession>A0ABV2AGS1</accession>
<evidence type="ECO:0000313" key="2">
    <source>
        <dbReference type="Proteomes" id="UP001439008"/>
    </source>
</evidence>
<evidence type="ECO:0000313" key="1">
    <source>
        <dbReference type="EMBL" id="MES1918881.1"/>
    </source>
</evidence>